<evidence type="ECO:0000256" key="2">
    <source>
        <dbReference type="ARBA" id="ARBA00009784"/>
    </source>
</evidence>
<protein>
    <recommendedName>
        <fullName evidence="7">UPF0056 membrane protein</fullName>
    </recommendedName>
</protein>
<accession>A0ABN8X3L4</accession>
<dbReference type="InterPro" id="IPR002771">
    <property type="entry name" value="Multi_antbiot-R_MarC"/>
</dbReference>
<gene>
    <name evidence="8" type="ORF">MSZNOR_2522</name>
</gene>
<evidence type="ECO:0000256" key="3">
    <source>
        <dbReference type="ARBA" id="ARBA00022475"/>
    </source>
</evidence>
<evidence type="ECO:0000313" key="9">
    <source>
        <dbReference type="Proteomes" id="UP001162030"/>
    </source>
</evidence>
<dbReference type="Proteomes" id="UP001162030">
    <property type="component" value="Chromosome"/>
</dbReference>
<comment type="subcellular location">
    <subcellularLocation>
        <location evidence="1 7">Cell membrane</location>
        <topology evidence="1 7">Multi-pass membrane protein</topology>
    </subcellularLocation>
</comment>
<dbReference type="PANTHER" id="PTHR33508">
    <property type="entry name" value="UPF0056 MEMBRANE PROTEIN YHCE"/>
    <property type="match status" value="1"/>
</dbReference>
<dbReference type="PANTHER" id="PTHR33508:SF1">
    <property type="entry name" value="UPF0056 MEMBRANE PROTEIN YHCE"/>
    <property type="match status" value="1"/>
</dbReference>
<evidence type="ECO:0000256" key="6">
    <source>
        <dbReference type="ARBA" id="ARBA00023136"/>
    </source>
</evidence>
<proteinExistence type="inferred from homology"/>
<reference evidence="8 9" key="1">
    <citation type="submission" date="2023-03" db="EMBL/GenBank/DDBJ databases">
        <authorList>
            <person name="Pearce D."/>
        </authorList>
    </citation>
    <scope>NUCLEOTIDE SEQUENCE [LARGE SCALE GENOMIC DNA]</scope>
    <source>
        <strain evidence="8">Msz</strain>
    </source>
</reference>
<keyword evidence="4 7" id="KW-0812">Transmembrane</keyword>
<name>A0ABN8X3L4_9GAMM</name>
<evidence type="ECO:0000256" key="7">
    <source>
        <dbReference type="RuleBase" id="RU362048"/>
    </source>
</evidence>
<feature type="transmembrane region" description="Helical" evidence="7">
    <location>
        <begin position="187"/>
        <end position="208"/>
    </location>
</feature>
<feature type="transmembrane region" description="Helical" evidence="7">
    <location>
        <begin position="44"/>
        <end position="62"/>
    </location>
</feature>
<feature type="transmembrane region" description="Helical" evidence="7">
    <location>
        <begin position="115"/>
        <end position="136"/>
    </location>
</feature>
<feature type="transmembrane region" description="Helical" evidence="7">
    <location>
        <begin position="68"/>
        <end position="94"/>
    </location>
</feature>
<organism evidence="8 9">
    <name type="scientific">Methylocaldum szegediense</name>
    <dbReference type="NCBI Taxonomy" id="73780"/>
    <lineage>
        <taxon>Bacteria</taxon>
        <taxon>Pseudomonadati</taxon>
        <taxon>Pseudomonadota</taxon>
        <taxon>Gammaproteobacteria</taxon>
        <taxon>Methylococcales</taxon>
        <taxon>Methylococcaceae</taxon>
        <taxon>Methylocaldum</taxon>
    </lineage>
</organism>
<dbReference type="Pfam" id="PF01914">
    <property type="entry name" value="MarC"/>
    <property type="match status" value="1"/>
</dbReference>
<evidence type="ECO:0000313" key="8">
    <source>
        <dbReference type="EMBL" id="CAI8851668.1"/>
    </source>
</evidence>
<dbReference type="RefSeq" id="WP_026611547.1">
    <property type="nucleotide sequence ID" value="NZ_OX458333.1"/>
</dbReference>
<feature type="transmembrane region" description="Helical" evidence="7">
    <location>
        <begin position="6"/>
        <end position="32"/>
    </location>
</feature>
<keyword evidence="9" id="KW-1185">Reference proteome</keyword>
<keyword evidence="5 7" id="KW-1133">Transmembrane helix</keyword>
<sequence length="216" mass="22892">MDQNLFQFALTAFLTLAVVVDPPGAAPIFIALTQGLGKRERRGTLTRAVLIAFGVTVFFLLAGHHVLAYLGVTVHAFAISGGILLFLTAIPMLFGRRAGLQAPKVEEKRAAGEDIAIFPLAIPLLSGPGTITAVLLLANRAGGDPRRLAMLAGVIAVIYLITWLLLYVSEIVTGYLGESKVHIVTRVLGIVLAALAAQFVLNGIAGFYESLVHPLN</sequence>
<feature type="transmembrane region" description="Helical" evidence="7">
    <location>
        <begin position="148"/>
        <end position="166"/>
    </location>
</feature>
<dbReference type="EMBL" id="OX458333">
    <property type="protein sequence ID" value="CAI8851668.1"/>
    <property type="molecule type" value="Genomic_DNA"/>
</dbReference>
<keyword evidence="3" id="KW-1003">Cell membrane</keyword>
<comment type="similarity">
    <text evidence="2 7">Belongs to the UPF0056 (MarC) family.</text>
</comment>
<evidence type="ECO:0000256" key="5">
    <source>
        <dbReference type="ARBA" id="ARBA00022989"/>
    </source>
</evidence>
<evidence type="ECO:0000256" key="1">
    <source>
        <dbReference type="ARBA" id="ARBA00004651"/>
    </source>
</evidence>
<dbReference type="NCBIfam" id="TIGR00427">
    <property type="entry name" value="NAAT family transporter"/>
    <property type="match status" value="1"/>
</dbReference>
<evidence type="ECO:0000256" key="4">
    <source>
        <dbReference type="ARBA" id="ARBA00022692"/>
    </source>
</evidence>
<keyword evidence="6 7" id="KW-0472">Membrane</keyword>